<sequence>MFSLCAFTAEAFCDSLPPVLFGTTQKIAMTTFVDLFCGAGGLSLGLQQAGWRPLLAVDHWADAIATYQTNFPDHLALQEELQSLDKRKLQGLLSQSPDWVVGGPPCQGFSTVGRRRKSDPRNLLVNEFARIVDILQPKGILVENVVGLRDMDFVGSITELFQSLGYSVTSLVLRAADYGVPQLRHRIFFVGNRKGWQFVLPKPQLSPENYVTVWDAIGDLPELGPGEFATKYSKSPKTPFQFRMRSGSTVLTSHVASRHPSHLVKAISHIPDGGNRKHIPPHLQPASGFHNSYSRLNSRAPAVAVTQNMGKPSGTRCIHPFQDRGLTAREGARLQGFPDTFRFSKGVTGQRLQIANAVSPILAELIGSALDDRGSWKKTKPAFAKSLRQLCLIDSDG</sequence>
<dbReference type="GO" id="GO:0003677">
    <property type="term" value="F:DNA binding"/>
    <property type="evidence" value="ECO:0007669"/>
    <property type="project" value="TreeGrafter"/>
</dbReference>
<dbReference type="InterPro" id="IPR018117">
    <property type="entry name" value="C5_DNA_meth_AS"/>
</dbReference>
<dbReference type="EC" id="2.1.1.37" evidence="8"/>
<dbReference type="PROSITE" id="PS00094">
    <property type="entry name" value="C5_MTASE_1"/>
    <property type="match status" value="1"/>
</dbReference>
<dbReference type="InterPro" id="IPR029063">
    <property type="entry name" value="SAM-dependent_MTases_sf"/>
</dbReference>
<evidence type="ECO:0000256" key="7">
    <source>
        <dbReference type="RuleBase" id="RU000416"/>
    </source>
</evidence>
<dbReference type="InterPro" id="IPR001525">
    <property type="entry name" value="C5_MeTfrase"/>
</dbReference>
<feature type="active site" evidence="6">
    <location>
        <position position="106"/>
    </location>
</feature>
<keyword evidence="4" id="KW-0680">Restriction system</keyword>
<evidence type="ECO:0000256" key="1">
    <source>
        <dbReference type="ARBA" id="ARBA00022603"/>
    </source>
</evidence>
<evidence type="ECO:0000256" key="8">
    <source>
        <dbReference type="RuleBase" id="RU000417"/>
    </source>
</evidence>
<keyword evidence="10" id="KW-1185">Reference proteome</keyword>
<dbReference type="GO" id="GO:0044027">
    <property type="term" value="P:negative regulation of gene expression via chromosomal CpG island methylation"/>
    <property type="evidence" value="ECO:0007669"/>
    <property type="project" value="TreeGrafter"/>
</dbReference>
<evidence type="ECO:0000313" key="9">
    <source>
        <dbReference type="EMBL" id="SFI19221.1"/>
    </source>
</evidence>
<dbReference type="EMBL" id="FOQD01000006">
    <property type="protein sequence ID" value="SFI19221.1"/>
    <property type="molecule type" value="Genomic_DNA"/>
</dbReference>
<comment type="similarity">
    <text evidence="6 7">Belongs to the class I-like SAM-binding methyltransferase superfamily. C5-methyltransferase family.</text>
</comment>
<dbReference type="PANTHER" id="PTHR10629">
    <property type="entry name" value="CYTOSINE-SPECIFIC METHYLTRANSFERASE"/>
    <property type="match status" value="1"/>
</dbReference>
<dbReference type="STRING" id="1576369.SAMN05421753_106216"/>
<keyword evidence="2 6" id="KW-0808">Transferase</keyword>
<dbReference type="PROSITE" id="PS51679">
    <property type="entry name" value="SAM_MT_C5"/>
    <property type="match status" value="1"/>
</dbReference>
<dbReference type="GO" id="GO:0032259">
    <property type="term" value="P:methylation"/>
    <property type="evidence" value="ECO:0007669"/>
    <property type="project" value="UniProtKB-KW"/>
</dbReference>
<comment type="catalytic activity">
    <reaction evidence="5 8">
        <text>a 2'-deoxycytidine in DNA + S-adenosyl-L-methionine = a 5-methyl-2'-deoxycytidine in DNA + S-adenosyl-L-homocysteine + H(+)</text>
        <dbReference type="Rhea" id="RHEA:13681"/>
        <dbReference type="Rhea" id="RHEA-COMP:11369"/>
        <dbReference type="Rhea" id="RHEA-COMP:11370"/>
        <dbReference type="ChEBI" id="CHEBI:15378"/>
        <dbReference type="ChEBI" id="CHEBI:57856"/>
        <dbReference type="ChEBI" id="CHEBI:59789"/>
        <dbReference type="ChEBI" id="CHEBI:85452"/>
        <dbReference type="ChEBI" id="CHEBI:85454"/>
        <dbReference type="EC" id="2.1.1.37"/>
    </reaction>
</comment>
<dbReference type="NCBIfam" id="TIGR00675">
    <property type="entry name" value="dcm"/>
    <property type="match status" value="1"/>
</dbReference>
<dbReference type="GO" id="GO:0009307">
    <property type="term" value="P:DNA restriction-modification system"/>
    <property type="evidence" value="ECO:0007669"/>
    <property type="project" value="UniProtKB-KW"/>
</dbReference>
<dbReference type="Proteomes" id="UP000199518">
    <property type="component" value="Unassembled WGS sequence"/>
</dbReference>
<dbReference type="SUPFAM" id="SSF53335">
    <property type="entry name" value="S-adenosyl-L-methionine-dependent methyltransferases"/>
    <property type="match status" value="1"/>
</dbReference>
<evidence type="ECO:0000313" key="10">
    <source>
        <dbReference type="Proteomes" id="UP000199518"/>
    </source>
</evidence>
<dbReference type="AlphaFoldDB" id="A0A1I3G7T7"/>
<evidence type="ECO:0000256" key="6">
    <source>
        <dbReference type="PROSITE-ProRule" id="PRU01016"/>
    </source>
</evidence>
<proteinExistence type="inferred from homology"/>
<dbReference type="Gene3D" id="3.90.120.10">
    <property type="entry name" value="DNA Methylase, subunit A, domain 2"/>
    <property type="match status" value="1"/>
</dbReference>
<dbReference type="Pfam" id="PF00145">
    <property type="entry name" value="DNA_methylase"/>
    <property type="match status" value="1"/>
</dbReference>
<keyword evidence="1 6" id="KW-0489">Methyltransferase</keyword>
<name>A0A1I3G7T7_9PLAN</name>
<evidence type="ECO:0000256" key="3">
    <source>
        <dbReference type="ARBA" id="ARBA00022691"/>
    </source>
</evidence>
<accession>A0A1I3G7T7</accession>
<dbReference type="InterPro" id="IPR050390">
    <property type="entry name" value="C5-Methyltransferase"/>
</dbReference>
<dbReference type="GO" id="GO:0003886">
    <property type="term" value="F:DNA (cytosine-5-)-methyltransferase activity"/>
    <property type="evidence" value="ECO:0007669"/>
    <property type="project" value="UniProtKB-EC"/>
</dbReference>
<protein>
    <recommendedName>
        <fullName evidence="8">Cytosine-specific methyltransferase</fullName>
        <ecNumber evidence="8">2.1.1.37</ecNumber>
    </recommendedName>
</protein>
<evidence type="ECO:0000256" key="4">
    <source>
        <dbReference type="ARBA" id="ARBA00022747"/>
    </source>
</evidence>
<gene>
    <name evidence="9" type="ORF">SAMN05421753_106216</name>
</gene>
<dbReference type="PRINTS" id="PR00105">
    <property type="entry name" value="C5METTRFRASE"/>
</dbReference>
<dbReference type="PANTHER" id="PTHR10629:SF52">
    <property type="entry name" value="DNA (CYTOSINE-5)-METHYLTRANSFERASE 1"/>
    <property type="match status" value="1"/>
</dbReference>
<reference evidence="10" key="1">
    <citation type="submission" date="2016-10" db="EMBL/GenBank/DDBJ databases">
        <authorList>
            <person name="Varghese N."/>
            <person name="Submissions S."/>
        </authorList>
    </citation>
    <scope>NUCLEOTIDE SEQUENCE [LARGE SCALE GENOMIC DNA]</scope>
    <source>
        <strain evidence="10">DSM 26348</strain>
    </source>
</reference>
<evidence type="ECO:0000256" key="2">
    <source>
        <dbReference type="ARBA" id="ARBA00022679"/>
    </source>
</evidence>
<dbReference type="Gene3D" id="3.40.50.150">
    <property type="entry name" value="Vaccinia Virus protein VP39"/>
    <property type="match status" value="1"/>
</dbReference>
<evidence type="ECO:0000256" key="5">
    <source>
        <dbReference type="ARBA" id="ARBA00047422"/>
    </source>
</evidence>
<keyword evidence="3 6" id="KW-0949">S-adenosyl-L-methionine</keyword>
<organism evidence="9 10">
    <name type="scientific">Planctomicrobium piriforme</name>
    <dbReference type="NCBI Taxonomy" id="1576369"/>
    <lineage>
        <taxon>Bacteria</taxon>
        <taxon>Pseudomonadati</taxon>
        <taxon>Planctomycetota</taxon>
        <taxon>Planctomycetia</taxon>
        <taxon>Planctomycetales</taxon>
        <taxon>Planctomycetaceae</taxon>
        <taxon>Planctomicrobium</taxon>
    </lineage>
</organism>